<dbReference type="Proteomes" id="UP000241394">
    <property type="component" value="Chromosome LG3"/>
</dbReference>
<gene>
    <name evidence="1" type="ORF">CEY00_Acc04111</name>
</gene>
<dbReference type="EMBL" id="NKQK01000003">
    <property type="protein sequence ID" value="PSS33711.1"/>
    <property type="molecule type" value="Genomic_DNA"/>
</dbReference>
<dbReference type="STRING" id="1590841.A0A2R6RUM7"/>
<dbReference type="OrthoDB" id="7763451at2759"/>
<reference evidence="2" key="2">
    <citation type="journal article" date="2018" name="BMC Genomics">
        <title>A manually annotated Actinidia chinensis var. chinensis (kiwifruit) genome highlights the challenges associated with draft genomes and gene prediction in plants.</title>
        <authorList>
            <person name="Pilkington S.M."/>
            <person name="Crowhurst R."/>
            <person name="Hilario E."/>
            <person name="Nardozza S."/>
            <person name="Fraser L."/>
            <person name="Peng Y."/>
            <person name="Gunaseelan K."/>
            <person name="Simpson R."/>
            <person name="Tahir J."/>
            <person name="Deroles S.C."/>
            <person name="Templeton K."/>
            <person name="Luo Z."/>
            <person name="Davy M."/>
            <person name="Cheng C."/>
            <person name="McNeilage M."/>
            <person name="Scaglione D."/>
            <person name="Liu Y."/>
            <person name="Zhang Q."/>
            <person name="Datson P."/>
            <person name="De Silva N."/>
            <person name="Gardiner S.E."/>
            <person name="Bassett H."/>
            <person name="Chagne D."/>
            <person name="McCallum J."/>
            <person name="Dzierzon H."/>
            <person name="Deng C."/>
            <person name="Wang Y.Y."/>
            <person name="Barron L."/>
            <person name="Manako K."/>
            <person name="Bowen J."/>
            <person name="Foster T.M."/>
            <person name="Erridge Z.A."/>
            <person name="Tiffin H."/>
            <person name="Waite C.N."/>
            <person name="Davies K.M."/>
            <person name="Grierson E.P."/>
            <person name="Laing W.A."/>
            <person name="Kirk R."/>
            <person name="Chen X."/>
            <person name="Wood M."/>
            <person name="Montefiori M."/>
            <person name="Brummell D.A."/>
            <person name="Schwinn K.E."/>
            <person name="Catanach A."/>
            <person name="Fullerton C."/>
            <person name="Li D."/>
            <person name="Meiyalaghan S."/>
            <person name="Nieuwenhuizen N."/>
            <person name="Read N."/>
            <person name="Prakash R."/>
            <person name="Hunter D."/>
            <person name="Zhang H."/>
            <person name="McKenzie M."/>
            <person name="Knabel M."/>
            <person name="Harris A."/>
            <person name="Allan A.C."/>
            <person name="Gleave A."/>
            <person name="Chen A."/>
            <person name="Janssen B.J."/>
            <person name="Plunkett B."/>
            <person name="Ampomah-Dwamena C."/>
            <person name="Voogd C."/>
            <person name="Leif D."/>
            <person name="Lafferty D."/>
            <person name="Souleyre E.J.F."/>
            <person name="Varkonyi-Gasic E."/>
            <person name="Gambi F."/>
            <person name="Hanley J."/>
            <person name="Yao J.L."/>
            <person name="Cheung J."/>
            <person name="David K.M."/>
            <person name="Warren B."/>
            <person name="Marsh K."/>
            <person name="Snowden K.C."/>
            <person name="Lin-Wang K."/>
            <person name="Brian L."/>
            <person name="Martinez-Sanchez M."/>
            <person name="Wang M."/>
            <person name="Ileperuma N."/>
            <person name="Macnee N."/>
            <person name="Campin R."/>
            <person name="McAtee P."/>
            <person name="Drummond R.S.M."/>
            <person name="Espley R.V."/>
            <person name="Ireland H.S."/>
            <person name="Wu R."/>
            <person name="Atkinson R.G."/>
            <person name="Karunairetnam S."/>
            <person name="Bulley S."/>
            <person name="Chunkath S."/>
            <person name="Hanley Z."/>
            <person name="Storey R."/>
            <person name="Thrimawithana A.H."/>
            <person name="Thomson S."/>
            <person name="David C."/>
            <person name="Testolin R."/>
            <person name="Huang H."/>
            <person name="Hellens R.P."/>
            <person name="Schaffer R.J."/>
        </authorList>
    </citation>
    <scope>NUCLEOTIDE SEQUENCE [LARGE SCALE GENOMIC DNA]</scope>
    <source>
        <strain evidence="2">cv. Red5</strain>
    </source>
</reference>
<evidence type="ECO:0000313" key="2">
    <source>
        <dbReference type="Proteomes" id="UP000241394"/>
    </source>
</evidence>
<dbReference type="InParanoid" id="A0A2R6RUM7"/>
<keyword evidence="2" id="KW-1185">Reference proteome</keyword>
<dbReference type="Gramene" id="PSS33711">
    <property type="protein sequence ID" value="PSS33711"/>
    <property type="gene ID" value="CEY00_Acc04111"/>
</dbReference>
<name>A0A2R6RUM7_ACTCC</name>
<dbReference type="AlphaFoldDB" id="A0A2R6RUM7"/>
<evidence type="ECO:0000313" key="1">
    <source>
        <dbReference type="EMBL" id="PSS33711.1"/>
    </source>
</evidence>
<organism evidence="1 2">
    <name type="scientific">Actinidia chinensis var. chinensis</name>
    <name type="common">Chinese soft-hair kiwi</name>
    <dbReference type="NCBI Taxonomy" id="1590841"/>
    <lineage>
        <taxon>Eukaryota</taxon>
        <taxon>Viridiplantae</taxon>
        <taxon>Streptophyta</taxon>
        <taxon>Embryophyta</taxon>
        <taxon>Tracheophyta</taxon>
        <taxon>Spermatophyta</taxon>
        <taxon>Magnoliopsida</taxon>
        <taxon>eudicotyledons</taxon>
        <taxon>Gunneridae</taxon>
        <taxon>Pentapetalae</taxon>
        <taxon>asterids</taxon>
        <taxon>Ericales</taxon>
        <taxon>Actinidiaceae</taxon>
        <taxon>Actinidia</taxon>
    </lineage>
</organism>
<reference evidence="1 2" key="1">
    <citation type="submission" date="2017-07" db="EMBL/GenBank/DDBJ databases">
        <title>An improved, manually edited Actinidia chinensis var. chinensis (kiwifruit) genome highlights the challenges associated with draft genomes and gene prediction in plants.</title>
        <authorList>
            <person name="Pilkington S."/>
            <person name="Crowhurst R."/>
            <person name="Hilario E."/>
            <person name="Nardozza S."/>
            <person name="Fraser L."/>
            <person name="Peng Y."/>
            <person name="Gunaseelan K."/>
            <person name="Simpson R."/>
            <person name="Tahir J."/>
            <person name="Deroles S."/>
            <person name="Templeton K."/>
            <person name="Luo Z."/>
            <person name="Davy M."/>
            <person name="Cheng C."/>
            <person name="Mcneilage M."/>
            <person name="Scaglione D."/>
            <person name="Liu Y."/>
            <person name="Zhang Q."/>
            <person name="Datson P."/>
            <person name="De Silva N."/>
            <person name="Gardiner S."/>
            <person name="Bassett H."/>
            <person name="Chagne D."/>
            <person name="Mccallum J."/>
            <person name="Dzierzon H."/>
            <person name="Deng C."/>
            <person name="Wang Y.-Y."/>
            <person name="Barron N."/>
            <person name="Manako K."/>
            <person name="Bowen J."/>
            <person name="Foster T."/>
            <person name="Erridge Z."/>
            <person name="Tiffin H."/>
            <person name="Waite C."/>
            <person name="Davies K."/>
            <person name="Grierson E."/>
            <person name="Laing W."/>
            <person name="Kirk R."/>
            <person name="Chen X."/>
            <person name="Wood M."/>
            <person name="Montefiori M."/>
            <person name="Brummell D."/>
            <person name="Schwinn K."/>
            <person name="Catanach A."/>
            <person name="Fullerton C."/>
            <person name="Li D."/>
            <person name="Meiyalaghan S."/>
            <person name="Nieuwenhuizen N."/>
            <person name="Read N."/>
            <person name="Prakash R."/>
            <person name="Hunter D."/>
            <person name="Zhang H."/>
            <person name="Mckenzie M."/>
            <person name="Knabel M."/>
            <person name="Harris A."/>
            <person name="Allan A."/>
            <person name="Chen A."/>
            <person name="Janssen B."/>
            <person name="Plunkett B."/>
            <person name="Dwamena C."/>
            <person name="Voogd C."/>
            <person name="Leif D."/>
            <person name="Lafferty D."/>
            <person name="Souleyre E."/>
            <person name="Varkonyi-Gasic E."/>
            <person name="Gambi F."/>
            <person name="Hanley J."/>
            <person name="Yao J.-L."/>
            <person name="Cheung J."/>
            <person name="David K."/>
            <person name="Warren B."/>
            <person name="Marsh K."/>
            <person name="Snowden K."/>
            <person name="Lin-Wang K."/>
            <person name="Brian L."/>
            <person name="Martinez-Sanchez M."/>
            <person name="Wang M."/>
            <person name="Ileperuma N."/>
            <person name="Macnee N."/>
            <person name="Campin R."/>
            <person name="Mcatee P."/>
            <person name="Drummond R."/>
            <person name="Espley R."/>
            <person name="Ireland H."/>
            <person name="Wu R."/>
            <person name="Atkinson R."/>
            <person name="Karunairetnam S."/>
            <person name="Bulley S."/>
            <person name="Chunkath S."/>
            <person name="Hanley Z."/>
            <person name="Storey R."/>
            <person name="Thrimawithana A."/>
            <person name="Thomson S."/>
            <person name="David C."/>
            <person name="Testolin R."/>
        </authorList>
    </citation>
    <scope>NUCLEOTIDE SEQUENCE [LARGE SCALE GENOMIC DNA]</scope>
    <source>
        <strain evidence="2">cv. Red5</strain>
        <tissue evidence="1">Young leaf</tissue>
    </source>
</reference>
<accession>A0A2R6RUM7</accession>
<protein>
    <submittedName>
        <fullName evidence="1">Metallothionein-2 like</fullName>
    </submittedName>
</protein>
<sequence>MEVVVKSVNEKNHVAEVTKTAALYTGRTAVSAANAVVNSSYFARGTLWASDVFTHAANATADLANRGVTK</sequence>
<proteinExistence type="predicted"/>
<comment type="caution">
    <text evidence="1">The sequence shown here is derived from an EMBL/GenBank/DDBJ whole genome shotgun (WGS) entry which is preliminary data.</text>
</comment>